<reference evidence="3 4" key="1">
    <citation type="submission" date="2017-04" db="EMBL/GenBank/DDBJ databases">
        <title>Unexpected and diverse lifestyles within the genus Limnohabitans.</title>
        <authorList>
            <person name="Kasalicky V."/>
            <person name="Mehrshad M."/>
            <person name="Andrei S.-A."/>
            <person name="Salcher M."/>
            <person name="Kratochvilova H."/>
            <person name="Simek K."/>
            <person name="Ghai R."/>
        </authorList>
    </citation>
    <scope>NUCLEOTIDE SEQUENCE [LARGE SCALE GENOMIC DNA]</scope>
    <source>
        <strain evidence="3 4">MWH-C5</strain>
    </source>
</reference>
<organism evidence="3 4">
    <name type="scientific">Limnohabitans curvus</name>
    <dbReference type="NCBI Taxonomy" id="323423"/>
    <lineage>
        <taxon>Bacteria</taxon>
        <taxon>Pseudomonadati</taxon>
        <taxon>Pseudomonadota</taxon>
        <taxon>Betaproteobacteria</taxon>
        <taxon>Burkholderiales</taxon>
        <taxon>Comamonadaceae</taxon>
        <taxon>Limnohabitans</taxon>
    </lineage>
</organism>
<dbReference type="InterPro" id="IPR036196">
    <property type="entry name" value="Ptyr_pPase_sf"/>
</dbReference>
<dbReference type="EMBL" id="NESP01000001">
    <property type="protein sequence ID" value="PUE58308.1"/>
    <property type="molecule type" value="Genomic_DNA"/>
</dbReference>
<evidence type="ECO:0000259" key="2">
    <source>
        <dbReference type="SMART" id="SM00226"/>
    </source>
</evidence>
<dbReference type="SMART" id="SM00226">
    <property type="entry name" value="LMWPc"/>
    <property type="match status" value="1"/>
</dbReference>
<keyword evidence="4" id="KW-1185">Reference proteome</keyword>
<evidence type="ECO:0000256" key="1">
    <source>
        <dbReference type="ARBA" id="ARBA00022849"/>
    </source>
</evidence>
<dbReference type="SUPFAM" id="SSF52788">
    <property type="entry name" value="Phosphotyrosine protein phosphatases I"/>
    <property type="match status" value="1"/>
</dbReference>
<dbReference type="Proteomes" id="UP000251341">
    <property type="component" value="Unassembled WGS sequence"/>
</dbReference>
<dbReference type="GO" id="GO:0046685">
    <property type="term" value="P:response to arsenic-containing substance"/>
    <property type="evidence" value="ECO:0007669"/>
    <property type="project" value="UniProtKB-KW"/>
</dbReference>
<comment type="caution">
    <text evidence="3">The sequence shown here is derived from an EMBL/GenBank/DDBJ whole genome shotgun (WGS) entry which is preliminary data.</text>
</comment>
<keyword evidence="1" id="KW-0059">Arsenical resistance</keyword>
<dbReference type="PANTHER" id="PTHR43428:SF1">
    <property type="entry name" value="ARSENATE REDUCTASE"/>
    <property type="match status" value="1"/>
</dbReference>
<gene>
    <name evidence="3" type="ORF">B9Z44_01040</name>
</gene>
<dbReference type="RefSeq" id="WP_108358822.1">
    <property type="nucleotide sequence ID" value="NZ_NESP01000001.1"/>
</dbReference>
<sequence length="170" mass="18570">MTTLNVLFLCTHNSARSILSEALLNHMATGASGTRFKAFSAGSSPRENQQPNPLGLQVLKSAGIDTSYLSSKSWDEFAKPDAPHMDLVITVCDNAAGEVCPYWPGQPATAHWGYADPSAVEGSDEDRLVAFRNTLYMIQKRLQLLVDLPADKLQKTMLQHTARELSQGHA</sequence>
<dbReference type="InterPro" id="IPR023485">
    <property type="entry name" value="Ptyr_pPase"/>
</dbReference>
<dbReference type="Pfam" id="PF01451">
    <property type="entry name" value="LMWPc"/>
    <property type="match status" value="1"/>
</dbReference>
<protein>
    <submittedName>
        <fullName evidence="3">Protein-tyrosine-phosphatase</fullName>
    </submittedName>
</protein>
<name>A0A315END6_9BURK</name>
<dbReference type="PANTHER" id="PTHR43428">
    <property type="entry name" value="ARSENATE REDUCTASE"/>
    <property type="match status" value="1"/>
</dbReference>
<feature type="domain" description="Phosphotyrosine protein phosphatase I" evidence="2">
    <location>
        <begin position="4"/>
        <end position="148"/>
    </location>
</feature>
<dbReference type="Gene3D" id="3.40.50.2300">
    <property type="match status" value="1"/>
</dbReference>
<evidence type="ECO:0000313" key="3">
    <source>
        <dbReference type="EMBL" id="PUE58308.1"/>
    </source>
</evidence>
<dbReference type="AlphaFoldDB" id="A0A315END6"/>
<dbReference type="CDD" id="cd16345">
    <property type="entry name" value="LMWP_ArsC"/>
    <property type="match status" value="1"/>
</dbReference>
<evidence type="ECO:0000313" key="4">
    <source>
        <dbReference type="Proteomes" id="UP000251341"/>
    </source>
</evidence>
<proteinExistence type="predicted"/>
<accession>A0A315END6</accession>